<proteinExistence type="predicted"/>
<evidence type="ECO:0000313" key="2">
    <source>
        <dbReference type="Proteomes" id="UP000824469"/>
    </source>
</evidence>
<comment type="caution">
    <text evidence="1">The sequence shown here is derived from an EMBL/GenBank/DDBJ whole genome shotgun (WGS) entry which is preliminary data.</text>
</comment>
<dbReference type="EMBL" id="JAHRHJ020000008">
    <property type="protein sequence ID" value="KAH9304377.1"/>
    <property type="molecule type" value="Genomic_DNA"/>
</dbReference>
<dbReference type="AlphaFoldDB" id="A0AA38FJF6"/>
<dbReference type="Proteomes" id="UP000824469">
    <property type="component" value="Unassembled WGS sequence"/>
</dbReference>
<accession>A0AA38FJF6</accession>
<name>A0AA38FJF6_TAXCH</name>
<organism evidence="1 2">
    <name type="scientific">Taxus chinensis</name>
    <name type="common">Chinese yew</name>
    <name type="synonym">Taxus wallichiana var. chinensis</name>
    <dbReference type="NCBI Taxonomy" id="29808"/>
    <lineage>
        <taxon>Eukaryota</taxon>
        <taxon>Viridiplantae</taxon>
        <taxon>Streptophyta</taxon>
        <taxon>Embryophyta</taxon>
        <taxon>Tracheophyta</taxon>
        <taxon>Spermatophyta</taxon>
        <taxon>Pinopsida</taxon>
        <taxon>Pinidae</taxon>
        <taxon>Conifers II</taxon>
        <taxon>Cupressales</taxon>
        <taxon>Taxaceae</taxon>
        <taxon>Taxus</taxon>
    </lineage>
</organism>
<reference evidence="1 2" key="1">
    <citation type="journal article" date="2021" name="Nat. Plants">
        <title>The Taxus genome provides insights into paclitaxel biosynthesis.</title>
        <authorList>
            <person name="Xiong X."/>
            <person name="Gou J."/>
            <person name="Liao Q."/>
            <person name="Li Y."/>
            <person name="Zhou Q."/>
            <person name="Bi G."/>
            <person name="Li C."/>
            <person name="Du R."/>
            <person name="Wang X."/>
            <person name="Sun T."/>
            <person name="Guo L."/>
            <person name="Liang H."/>
            <person name="Lu P."/>
            <person name="Wu Y."/>
            <person name="Zhang Z."/>
            <person name="Ro D.K."/>
            <person name="Shang Y."/>
            <person name="Huang S."/>
            <person name="Yan J."/>
        </authorList>
    </citation>
    <scope>NUCLEOTIDE SEQUENCE [LARGE SCALE GENOMIC DNA]</scope>
    <source>
        <strain evidence="1">Ta-2019</strain>
    </source>
</reference>
<sequence>MRCTHSDFIGPHSFFVVSSDPQYFGEAYSIPEWDSTMDEKRSSLMKKDTWDLTPLPKGRKIVR</sequence>
<gene>
    <name evidence="1" type="ORF">KI387_008781</name>
</gene>
<protein>
    <submittedName>
        <fullName evidence="1">Uncharacterized protein</fullName>
    </submittedName>
</protein>
<evidence type="ECO:0000313" key="1">
    <source>
        <dbReference type="EMBL" id="KAH9304377.1"/>
    </source>
</evidence>
<feature type="non-terminal residue" evidence="1">
    <location>
        <position position="63"/>
    </location>
</feature>
<keyword evidence="2" id="KW-1185">Reference proteome</keyword>